<dbReference type="AlphaFoldDB" id="A0A1I7W8U2"/>
<evidence type="ECO:0000313" key="3">
    <source>
        <dbReference type="WBParaSite" id="Hba_01065"/>
    </source>
</evidence>
<reference evidence="3" key="1">
    <citation type="submission" date="2016-11" db="UniProtKB">
        <authorList>
            <consortium name="WormBaseParasite"/>
        </authorList>
    </citation>
    <scope>IDENTIFICATION</scope>
</reference>
<feature type="compositionally biased region" description="Polar residues" evidence="1">
    <location>
        <begin position="16"/>
        <end position="31"/>
    </location>
</feature>
<evidence type="ECO:0000313" key="2">
    <source>
        <dbReference type="Proteomes" id="UP000095283"/>
    </source>
</evidence>
<dbReference type="Proteomes" id="UP000095283">
    <property type="component" value="Unplaced"/>
</dbReference>
<dbReference type="WBParaSite" id="Hba_01065">
    <property type="protein sequence ID" value="Hba_01065"/>
    <property type="gene ID" value="Hba_01065"/>
</dbReference>
<sequence length="40" mass="4431">MSASITTPVSAKRAISSYNTPDDGSGRQQPTFYHHVAQHW</sequence>
<accession>A0A1I7W8U2</accession>
<name>A0A1I7W8U2_HETBA</name>
<protein>
    <submittedName>
        <fullName evidence="3">Uncharacterized protein</fullName>
    </submittedName>
</protein>
<keyword evidence="2" id="KW-1185">Reference proteome</keyword>
<evidence type="ECO:0000256" key="1">
    <source>
        <dbReference type="SAM" id="MobiDB-lite"/>
    </source>
</evidence>
<organism evidence="2 3">
    <name type="scientific">Heterorhabditis bacteriophora</name>
    <name type="common">Entomopathogenic nematode worm</name>
    <dbReference type="NCBI Taxonomy" id="37862"/>
    <lineage>
        <taxon>Eukaryota</taxon>
        <taxon>Metazoa</taxon>
        <taxon>Ecdysozoa</taxon>
        <taxon>Nematoda</taxon>
        <taxon>Chromadorea</taxon>
        <taxon>Rhabditida</taxon>
        <taxon>Rhabditina</taxon>
        <taxon>Rhabditomorpha</taxon>
        <taxon>Strongyloidea</taxon>
        <taxon>Heterorhabditidae</taxon>
        <taxon>Heterorhabditis</taxon>
    </lineage>
</organism>
<proteinExistence type="predicted"/>
<feature type="region of interest" description="Disordered" evidence="1">
    <location>
        <begin position="1"/>
        <end position="40"/>
    </location>
</feature>